<sequence>MQESDERLFSMLIYLLSFFFAVLAPLIIWLMKRDDSDLVDFHGKEYFNFFISFTIYGIISTILMLLLIGFVLIFVVCIAGFVLTIIGAVKAYQGEKYKMPLVIHFIK</sequence>
<keyword evidence="7" id="KW-1185">Reference proteome</keyword>
<evidence type="ECO:0000256" key="2">
    <source>
        <dbReference type="ARBA" id="ARBA00022692"/>
    </source>
</evidence>
<evidence type="ECO:0000313" key="6">
    <source>
        <dbReference type="EMBL" id="MFC4403431.1"/>
    </source>
</evidence>
<comment type="subcellular location">
    <subcellularLocation>
        <location evidence="1">Membrane</location>
        <topology evidence="1">Multi-pass membrane protein</topology>
    </subcellularLocation>
</comment>
<protein>
    <submittedName>
        <fullName evidence="6">DUF4870 domain-containing protein</fullName>
    </submittedName>
</protein>
<dbReference type="Proteomes" id="UP001595882">
    <property type="component" value="Unassembled WGS sequence"/>
</dbReference>
<feature type="transmembrane region" description="Helical" evidence="5">
    <location>
        <begin position="12"/>
        <end position="31"/>
    </location>
</feature>
<evidence type="ECO:0000256" key="5">
    <source>
        <dbReference type="SAM" id="Phobius"/>
    </source>
</evidence>
<feature type="transmembrane region" description="Helical" evidence="5">
    <location>
        <begin position="56"/>
        <end position="89"/>
    </location>
</feature>
<organism evidence="6 7">
    <name type="scientific">Gracilibacillus xinjiangensis</name>
    <dbReference type="NCBI Taxonomy" id="1193282"/>
    <lineage>
        <taxon>Bacteria</taxon>
        <taxon>Bacillati</taxon>
        <taxon>Bacillota</taxon>
        <taxon>Bacilli</taxon>
        <taxon>Bacillales</taxon>
        <taxon>Bacillaceae</taxon>
        <taxon>Gracilibacillus</taxon>
    </lineage>
</organism>
<evidence type="ECO:0000313" key="7">
    <source>
        <dbReference type="Proteomes" id="UP001595882"/>
    </source>
</evidence>
<dbReference type="EMBL" id="JBHSDT010000004">
    <property type="protein sequence ID" value="MFC4403431.1"/>
    <property type="molecule type" value="Genomic_DNA"/>
</dbReference>
<comment type="caution">
    <text evidence="6">The sequence shown here is derived from an EMBL/GenBank/DDBJ whole genome shotgun (WGS) entry which is preliminary data.</text>
</comment>
<keyword evidence="4 5" id="KW-0472">Membrane</keyword>
<gene>
    <name evidence="6" type="ORF">ACFOY7_10100</name>
</gene>
<evidence type="ECO:0000256" key="4">
    <source>
        <dbReference type="ARBA" id="ARBA00023136"/>
    </source>
</evidence>
<proteinExistence type="predicted"/>
<keyword evidence="3 5" id="KW-1133">Transmembrane helix</keyword>
<dbReference type="Pfam" id="PF09685">
    <property type="entry name" value="MamF_MmsF"/>
    <property type="match status" value="1"/>
</dbReference>
<dbReference type="RefSeq" id="WP_390251922.1">
    <property type="nucleotide sequence ID" value="NZ_JBHSDT010000004.1"/>
</dbReference>
<name>A0ABV8WUB1_9BACI</name>
<evidence type="ECO:0000256" key="1">
    <source>
        <dbReference type="ARBA" id="ARBA00004141"/>
    </source>
</evidence>
<dbReference type="InterPro" id="IPR019109">
    <property type="entry name" value="MamF_MmsF"/>
</dbReference>
<reference evidence="7" key="1">
    <citation type="journal article" date="2019" name="Int. J. Syst. Evol. Microbiol.">
        <title>The Global Catalogue of Microorganisms (GCM) 10K type strain sequencing project: providing services to taxonomists for standard genome sequencing and annotation.</title>
        <authorList>
            <consortium name="The Broad Institute Genomics Platform"/>
            <consortium name="The Broad Institute Genome Sequencing Center for Infectious Disease"/>
            <person name="Wu L."/>
            <person name="Ma J."/>
        </authorList>
    </citation>
    <scope>NUCLEOTIDE SEQUENCE [LARGE SCALE GENOMIC DNA]</scope>
    <source>
        <strain evidence="7">CCUG 37865</strain>
    </source>
</reference>
<keyword evidence="2 5" id="KW-0812">Transmembrane</keyword>
<accession>A0ABV8WUB1</accession>
<evidence type="ECO:0000256" key="3">
    <source>
        <dbReference type="ARBA" id="ARBA00022989"/>
    </source>
</evidence>